<dbReference type="PANTHER" id="PTHR34299:SF1">
    <property type="entry name" value="DIACYLGLYCEROL KINASE"/>
    <property type="match status" value="1"/>
</dbReference>
<dbReference type="PANTHER" id="PTHR34299">
    <property type="entry name" value="DIACYLGLYCEROL KINASE"/>
    <property type="match status" value="1"/>
</dbReference>
<evidence type="ECO:0000256" key="19">
    <source>
        <dbReference type="SAM" id="Phobius"/>
    </source>
</evidence>
<dbReference type="InterPro" id="IPR000829">
    <property type="entry name" value="DAGK"/>
</dbReference>
<keyword evidence="8 20" id="KW-0418">Kinase</keyword>
<dbReference type="GO" id="GO:0005524">
    <property type="term" value="F:ATP binding"/>
    <property type="evidence" value="ECO:0007669"/>
    <property type="project" value="UniProtKB-KW"/>
</dbReference>
<evidence type="ECO:0000256" key="16">
    <source>
        <dbReference type="PIRSR" id="PIRSR600829-2"/>
    </source>
</evidence>
<evidence type="ECO:0000256" key="12">
    <source>
        <dbReference type="ARBA" id="ARBA00023136"/>
    </source>
</evidence>
<dbReference type="Gene3D" id="1.10.287.3610">
    <property type="match status" value="1"/>
</dbReference>
<dbReference type="GO" id="GO:0008654">
    <property type="term" value="P:phospholipid biosynthetic process"/>
    <property type="evidence" value="ECO:0007669"/>
    <property type="project" value="UniProtKB-KW"/>
</dbReference>
<comment type="subcellular location">
    <subcellularLocation>
        <location evidence="1">Cell membrane</location>
        <topology evidence="1">Multi-pass membrane protein</topology>
    </subcellularLocation>
</comment>
<proteinExistence type="inferred from homology"/>
<evidence type="ECO:0000256" key="4">
    <source>
        <dbReference type="ARBA" id="ARBA00022516"/>
    </source>
</evidence>
<evidence type="ECO:0000256" key="6">
    <source>
        <dbReference type="ARBA" id="ARBA00022692"/>
    </source>
</evidence>
<evidence type="ECO:0000256" key="3">
    <source>
        <dbReference type="ARBA" id="ARBA00022475"/>
    </source>
</evidence>
<dbReference type="CDD" id="cd14265">
    <property type="entry name" value="UDPK_IM_like"/>
    <property type="match status" value="1"/>
</dbReference>
<keyword evidence="21" id="KW-1185">Reference proteome</keyword>
<comment type="similarity">
    <text evidence="2">Belongs to the bacterial diacylglycerol kinase family.</text>
</comment>
<keyword evidence="14" id="KW-1208">Phospholipid metabolism</keyword>
<keyword evidence="7 17" id="KW-0547">Nucleotide-binding</keyword>
<evidence type="ECO:0000256" key="5">
    <source>
        <dbReference type="ARBA" id="ARBA00022679"/>
    </source>
</evidence>
<keyword evidence="9 17" id="KW-0067">ATP-binding</keyword>
<dbReference type="GO" id="GO:0016301">
    <property type="term" value="F:kinase activity"/>
    <property type="evidence" value="ECO:0007669"/>
    <property type="project" value="UniProtKB-KW"/>
</dbReference>
<feature type="transmembrane region" description="Helical" evidence="19">
    <location>
        <begin position="53"/>
        <end position="73"/>
    </location>
</feature>
<evidence type="ECO:0000256" key="10">
    <source>
        <dbReference type="ARBA" id="ARBA00022989"/>
    </source>
</evidence>
<feature type="binding site" evidence="18">
    <location>
        <position position="74"/>
    </location>
    <ligand>
        <name>a divalent metal cation</name>
        <dbReference type="ChEBI" id="CHEBI:60240"/>
    </ligand>
</feature>
<dbReference type="AlphaFoldDB" id="A0A953HXA6"/>
<evidence type="ECO:0000256" key="13">
    <source>
        <dbReference type="ARBA" id="ARBA00023209"/>
    </source>
</evidence>
<feature type="binding site" evidence="17">
    <location>
        <begin position="92"/>
        <end position="93"/>
    </location>
    <ligand>
        <name>ATP</name>
        <dbReference type="ChEBI" id="CHEBI:30616"/>
    </ligand>
</feature>
<dbReference type="RefSeq" id="WP_222578974.1">
    <property type="nucleotide sequence ID" value="NZ_JAHVHU010000005.1"/>
</dbReference>
<dbReference type="GO" id="GO:0046872">
    <property type="term" value="F:metal ion binding"/>
    <property type="evidence" value="ECO:0007669"/>
    <property type="project" value="UniProtKB-KW"/>
</dbReference>
<feature type="binding site" evidence="16">
    <location>
        <position position="67"/>
    </location>
    <ligand>
        <name>substrate</name>
    </ligand>
</feature>
<organism evidence="20 21">
    <name type="scientific">Membranihabitans marinus</name>
    <dbReference type="NCBI Taxonomy" id="1227546"/>
    <lineage>
        <taxon>Bacteria</taxon>
        <taxon>Pseudomonadati</taxon>
        <taxon>Bacteroidota</taxon>
        <taxon>Saprospiria</taxon>
        <taxon>Saprospirales</taxon>
        <taxon>Saprospiraceae</taxon>
        <taxon>Membranihabitans</taxon>
    </lineage>
</organism>
<feature type="active site" description="Proton acceptor" evidence="15">
    <location>
        <position position="67"/>
    </location>
</feature>
<evidence type="ECO:0000313" key="20">
    <source>
        <dbReference type="EMBL" id="MBY5957452.1"/>
    </source>
</evidence>
<dbReference type="Proteomes" id="UP000753961">
    <property type="component" value="Unassembled WGS sequence"/>
</dbReference>
<keyword evidence="11" id="KW-0443">Lipid metabolism</keyword>
<reference evidence="20" key="1">
    <citation type="submission" date="2021-06" db="EMBL/GenBank/DDBJ databases">
        <title>44 bacteria genomes isolated from Dapeng, Shenzhen.</title>
        <authorList>
            <person name="Zheng W."/>
            <person name="Yu S."/>
            <person name="Huang Y."/>
        </authorList>
    </citation>
    <scope>NUCLEOTIDE SEQUENCE</scope>
    <source>
        <strain evidence="20">DP5N28-2</strain>
    </source>
</reference>
<name>A0A953HXA6_9BACT</name>
<feature type="transmembrane region" description="Helical" evidence="19">
    <location>
        <begin position="29"/>
        <end position="47"/>
    </location>
</feature>
<keyword evidence="13" id="KW-0594">Phospholipid biosynthesis</keyword>
<dbReference type="GO" id="GO:0005886">
    <property type="term" value="C:plasma membrane"/>
    <property type="evidence" value="ECO:0007669"/>
    <property type="project" value="UniProtKB-SubCell"/>
</dbReference>
<evidence type="ECO:0000256" key="18">
    <source>
        <dbReference type="PIRSR" id="PIRSR600829-4"/>
    </source>
</evidence>
<dbReference type="Pfam" id="PF01219">
    <property type="entry name" value="DAGK_prokar"/>
    <property type="match status" value="1"/>
</dbReference>
<feature type="binding site" evidence="17">
    <location>
        <position position="26"/>
    </location>
    <ligand>
        <name>ATP</name>
        <dbReference type="ChEBI" id="CHEBI:30616"/>
    </ligand>
</feature>
<dbReference type="EMBL" id="JAHVHU010000005">
    <property type="protein sequence ID" value="MBY5957452.1"/>
    <property type="molecule type" value="Genomic_DNA"/>
</dbReference>
<evidence type="ECO:0000256" key="2">
    <source>
        <dbReference type="ARBA" id="ARBA00005967"/>
    </source>
</evidence>
<evidence type="ECO:0000256" key="7">
    <source>
        <dbReference type="ARBA" id="ARBA00022741"/>
    </source>
</evidence>
<evidence type="ECO:0000256" key="1">
    <source>
        <dbReference type="ARBA" id="ARBA00004651"/>
    </source>
</evidence>
<comment type="caution">
    <text evidence="20">The sequence shown here is derived from an EMBL/GenBank/DDBJ whole genome shotgun (WGS) entry which is preliminary data.</text>
</comment>
<evidence type="ECO:0000256" key="11">
    <source>
        <dbReference type="ARBA" id="ARBA00023098"/>
    </source>
</evidence>
<comment type="cofactor">
    <cofactor evidence="18">
        <name>Mg(2+)</name>
        <dbReference type="ChEBI" id="CHEBI:18420"/>
    </cofactor>
    <text evidence="18">Mn(2+), Zn(2+), Cd(2+) and Co(2+) support activity to lesser extents.</text>
</comment>
<evidence type="ECO:0000256" key="14">
    <source>
        <dbReference type="ARBA" id="ARBA00023264"/>
    </source>
</evidence>
<feature type="binding site" evidence="17">
    <location>
        <position position="74"/>
    </location>
    <ligand>
        <name>ATP</name>
        <dbReference type="ChEBI" id="CHEBI:30616"/>
    </ligand>
</feature>
<dbReference type="InterPro" id="IPR033717">
    <property type="entry name" value="UDPK"/>
</dbReference>
<dbReference type="InterPro" id="IPR036945">
    <property type="entry name" value="DAGK_sf"/>
</dbReference>
<feature type="binding site" evidence="18">
    <location>
        <position position="26"/>
    </location>
    <ligand>
        <name>a divalent metal cation</name>
        <dbReference type="ChEBI" id="CHEBI:60240"/>
    </ligand>
</feature>
<keyword evidence="4" id="KW-0444">Lipid biosynthesis</keyword>
<gene>
    <name evidence="20" type="ORF">KUV50_04845</name>
</gene>
<protein>
    <submittedName>
        <fullName evidence="20">Diacylglycerol kinase family protein</fullName>
    </submittedName>
</protein>
<evidence type="ECO:0000256" key="15">
    <source>
        <dbReference type="PIRSR" id="PIRSR600829-1"/>
    </source>
</evidence>
<evidence type="ECO:0000256" key="17">
    <source>
        <dbReference type="PIRSR" id="PIRSR600829-3"/>
    </source>
</evidence>
<evidence type="ECO:0000313" key="21">
    <source>
        <dbReference type="Proteomes" id="UP000753961"/>
    </source>
</evidence>
<evidence type="ECO:0000256" key="9">
    <source>
        <dbReference type="ARBA" id="ARBA00022840"/>
    </source>
</evidence>
<sequence>MKKYLLQRRNSVGHAWSGLVVFFRSEAHAAFHFTVAVLVLGLAWFFSVSRIEWIVLLFAIALVITAELVNTVFEKIADFVQPDIDPRIKLIKDMAAASVLWCAFVSVVIGVLVFWPYFVDIIYRLS</sequence>
<keyword evidence="18" id="KW-0479">Metal-binding</keyword>
<keyword evidence="12 19" id="KW-0472">Membrane</keyword>
<keyword evidence="5" id="KW-0808">Transferase</keyword>
<evidence type="ECO:0000256" key="8">
    <source>
        <dbReference type="ARBA" id="ARBA00022777"/>
    </source>
</evidence>
<keyword evidence="18" id="KW-0460">Magnesium</keyword>
<keyword evidence="3" id="KW-1003">Cell membrane</keyword>
<feature type="transmembrane region" description="Helical" evidence="19">
    <location>
        <begin position="94"/>
        <end position="118"/>
    </location>
</feature>
<accession>A0A953HXA6</accession>
<keyword evidence="6 19" id="KW-0812">Transmembrane</keyword>
<keyword evidence="10 19" id="KW-1133">Transmembrane helix</keyword>